<evidence type="ECO:0000313" key="3">
    <source>
        <dbReference type="EMBL" id="SFV55387.1"/>
    </source>
</evidence>
<dbReference type="Gene3D" id="3.40.30.10">
    <property type="entry name" value="Glutaredoxin"/>
    <property type="match status" value="1"/>
</dbReference>
<dbReference type="CDD" id="cd03011">
    <property type="entry name" value="TlpA_like_ScsD_MtbDsbE"/>
    <property type="match status" value="1"/>
</dbReference>
<dbReference type="InterPro" id="IPR013766">
    <property type="entry name" value="Thioredoxin_domain"/>
</dbReference>
<feature type="transmembrane region" description="Helical" evidence="1">
    <location>
        <begin position="9"/>
        <end position="26"/>
    </location>
</feature>
<dbReference type="EMBL" id="FPHG01000028">
    <property type="protein sequence ID" value="SFV55387.1"/>
    <property type="molecule type" value="Genomic_DNA"/>
</dbReference>
<dbReference type="InterPro" id="IPR000866">
    <property type="entry name" value="AhpC/TSA"/>
</dbReference>
<accession>A0A1W1BPI8</accession>
<dbReference type="InterPro" id="IPR050553">
    <property type="entry name" value="Thioredoxin_ResA/DsbE_sf"/>
</dbReference>
<dbReference type="GO" id="GO:0016491">
    <property type="term" value="F:oxidoreductase activity"/>
    <property type="evidence" value="ECO:0007669"/>
    <property type="project" value="InterPro"/>
</dbReference>
<dbReference type="AlphaFoldDB" id="A0A1W1BPI8"/>
<evidence type="ECO:0000259" key="2">
    <source>
        <dbReference type="PROSITE" id="PS51352"/>
    </source>
</evidence>
<dbReference type="InterPro" id="IPR036249">
    <property type="entry name" value="Thioredoxin-like_sf"/>
</dbReference>
<dbReference type="PANTHER" id="PTHR42852">
    <property type="entry name" value="THIOL:DISULFIDE INTERCHANGE PROTEIN DSBE"/>
    <property type="match status" value="1"/>
</dbReference>
<reference evidence="3" key="1">
    <citation type="submission" date="2016-10" db="EMBL/GenBank/DDBJ databases">
        <authorList>
            <person name="de Groot N.N."/>
        </authorList>
    </citation>
    <scope>NUCLEOTIDE SEQUENCE</scope>
</reference>
<proteinExistence type="predicted"/>
<protein>
    <submittedName>
        <fullName evidence="3">Membrane protein, suppressor for copper-sensitivity ScsD</fullName>
    </submittedName>
</protein>
<dbReference type="PROSITE" id="PS51352">
    <property type="entry name" value="THIOREDOXIN_2"/>
    <property type="match status" value="1"/>
</dbReference>
<dbReference type="SUPFAM" id="SSF52833">
    <property type="entry name" value="Thioredoxin-like"/>
    <property type="match status" value="1"/>
</dbReference>
<organism evidence="3">
    <name type="scientific">hydrothermal vent metagenome</name>
    <dbReference type="NCBI Taxonomy" id="652676"/>
    <lineage>
        <taxon>unclassified sequences</taxon>
        <taxon>metagenomes</taxon>
        <taxon>ecological metagenomes</taxon>
    </lineage>
</organism>
<keyword evidence="1" id="KW-0812">Transmembrane</keyword>
<feature type="domain" description="Thioredoxin" evidence="2">
    <location>
        <begin position="30"/>
        <end position="166"/>
    </location>
</feature>
<keyword evidence="1" id="KW-1133">Transmembrane helix</keyword>
<sequence length="167" mass="19078">MIKKVFKEIIIGLVLLFIISNIISYIRKPDLQNKNIPELNLKDINDKSINFIDYKGKPLVLHFWATWCPVCKLELSNINSISNSKDYKIITIAVNSGDDKEIKEFMREKDVDFIVINDKDGELSKEFLVKAFPTTIIYDSNGELMFGEVGYTTTAGLLARLKLADKK</sequence>
<evidence type="ECO:0000256" key="1">
    <source>
        <dbReference type="SAM" id="Phobius"/>
    </source>
</evidence>
<keyword evidence="1" id="KW-0472">Membrane</keyword>
<dbReference type="PANTHER" id="PTHR42852:SF17">
    <property type="entry name" value="THIOREDOXIN-LIKE PROTEIN HI_1115"/>
    <property type="match status" value="1"/>
</dbReference>
<dbReference type="GO" id="GO:0016209">
    <property type="term" value="F:antioxidant activity"/>
    <property type="evidence" value="ECO:0007669"/>
    <property type="project" value="InterPro"/>
</dbReference>
<dbReference type="Pfam" id="PF00578">
    <property type="entry name" value="AhpC-TSA"/>
    <property type="match status" value="1"/>
</dbReference>
<gene>
    <name evidence="3" type="ORF">MNB_SV-9-1595</name>
</gene>
<name>A0A1W1BPI8_9ZZZZ</name>